<gene>
    <name evidence="2" type="primary">1</name>
    <name evidence="2" type="ORF">SEA_PHRAPPUCCINO_1</name>
</gene>
<name>A0A514DDJ1_9CAUD</name>
<dbReference type="GeneID" id="64767126"/>
<dbReference type="Proteomes" id="UP000316777">
    <property type="component" value="Segment"/>
</dbReference>
<organism evidence="2 3">
    <name type="scientific">Mycobacterium phage Phrappuccino</name>
    <dbReference type="NCBI Taxonomy" id="2591223"/>
    <lineage>
        <taxon>Viruses</taxon>
        <taxon>Duplodnaviria</taxon>
        <taxon>Heunggongvirae</taxon>
        <taxon>Uroviricota</taxon>
        <taxon>Caudoviricetes</taxon>
        <taxon>Phrappuccinovirus</taxon>
        <taxon>Phrappuccinovirus phrappuccino</taxon>
        <taxon>Phreappuccinovirus Phrappuccino</taxon>
    </lineage>
</organism>
<dbReference type="KEGG" id="vg:64767126"/>
<reference evidence="2 3" key="1">
    <citation type="submission" date="2019-05" db="EMBL/GenBank/DDBJ databases">
        <authorList>
            <person name="Pope W.H."/>
            <person name="Garlena R.A."/>
            <person name="Russell D.A."/>
            <person name="Jacobs-Sera D."/>
            <person name="Hatfull G.F."/>
        </authorList>
    </citation>
    <scope>NUCLEOTIDE SEQUENCE [LARGE SCALE GENOMIC DNA]</scope>
</reference>
<accession>A0A514DDJ1</accession>
<dbReference type="RefSeq" id="YP_010059690.1">
    <property type="nucleotide sequence ID" value="NC_054727.1"/>
</dbReference>
<dbReference type="Gene3D" id="1.10.530.10">
    <property type="match status" value="1"/>
</dbReference>
<dbReference type="InterPro" id="IPR039564">
    <property type="entry name" value="Peptidase_C39-like"/>
</dbReference>
<dbReference type="Pfam" id="PF13529">
    <property type="entry name" value="Peptidase_C39_2"/>
    <property type="match status" value="1"/>
</dbReference>
<evidence type="ECO:0000259" key="1">
    <source>
        <dbReference type="Pfam" id="PF13529"/>
    </source>
</evidence>
<feature type="domain" description="Peptidase C39-like" evidence="1">
    <location>
        <begin position="17"/>
        <end position="163"/>
    </location>
</feature>
<keyword evidence="3" id="KW-1185">Reference proteome</keyword>
<proteinExistence type="predicted"/>
<sequence>MTEKVLPYDRAVVPQEYGWSCGPAATQVVLNSRGIVVSETSLLNQIEAIENPGRGDDRDGTDYVGLIERVLDNIVPDARYTSVYLEKDPPTAAQKDLLWTHLKRSIDAGYGVVMNWVAPPSNKPRGVKGSVSPRYSGGTTYHYVAAMGYDDNPALRAVWIADSGFQPQGYWISFDQCASLIPPKGYAYADVTVTPPPAGSNADLVAILAQAMSPSSMPRETFENYLPFFAEAMRAAEINTVRRAAAWCSQVGHESGGLRYMAEIQTDGPGWTEDRKRYRGRGPIQLTWSSNYRKFGIWCKEKGYITDSEIFVNQPELVEQPKWGFLASSWYWLFDGPKPGQINGYADAGDNFSVSRCINGWITNDDGSARTPNGWDDRQARYNRCLALGEQLLKLTDAAGGDTELSAEAERMIREMYQEWRKEKIGPSRSFLAPDSNPIESPLGFIYNIDGNEWNGLNVWAYLFGVPFAVEAVERVAREGVHPKSYAATVPFVAEFGQAFCKGLVEFKAKLMPLLEGFDVQALRAQVEKPKADPEPWTGMSGFDDF</sequence>
<evidence type="ECO:0000313" key="2">
    <source>
        <dbReference type="EMBL" id="QDH91679.1"/>
    </source>
</evidence>
<dbReference type="EMBL" id="MK937592">
    <property type="protein sequence ID" value="QDH91679.1"/>
    <property type="molecule type" value="Genomic_DNA"/>
</dbReference>
<dbReference type="InterPro" id="IPR023346">
    <property type="entry name" value="Lysozyme-like_dom_sf"/>
</dbReference>
<protein>
    <submittedName>
        <fullName evidence="2">Lysin A</fullName>
    </submittedName>
</protein>
<dbReference type="Gene3D" id="3.90.70.10">
    <property type="entry name" value="Cysteine proteinases"/>
    <property type="match status" value="1"/>
</dbReference>
<evidence type="ECO:0000313" key="3">
    <source>
        <dbReference type="Proteomes" id="UP000316777"/>
    </source>
</evidence>
<dbReference type="SUPFAM" id="SSF53955">
    <property type="entry name" value="Lysozyme-like"/>
    <property type="match status" value="1"/>
</dbReference>